<evidence type="ECO:0008006" key="3">
    <source>
        <dbReference type="Google" id="ProtNLM"/>
    </source>
</evidence>
<feature type="compositionally biased region" description="Low complexity" evidence="1">
    <location>
        <begin position="22"/>
        <end position="32"/>
    </location>
</feature>
<dbReference type="InterPro" id="IPR011992">
    <property type="entry name" value="EF-hand-dom_pair"/>
</dbReference>
<dbReference type="AlphaFoldDB" id="A0A061RTY3"/>
<dbReference type="SUPFAM" id="SSF47473">
    <property type="entry name" value="EF-hand"/>
    <property type="match status" value="1"/>
</dbReference>
<proteinExistence type="predicted"/>
<organism evidence="2">
    <name type="scientific">Tetraselmis sp. GSL018</name>
    <dbReference type="NCBI Taxonomy" id="582737"/>
    <lineage>
        <taxon>Eukaryota</taxon>
        <taxon>Viridiplantae</taxon>
        <taxon>Chlorophyta</taxon>
        <taxon>core chlorophytes</taxon>
        <taxon>Chlorodendrophyceae</taxon>
        <taxon>Chlorodendrales</taxon>
        <taxon>Chlorodendraceae</taxon>
        <taxon>Tetraselmis</taxon>
    </lineage>
</organism>
<name>A0A061RTY3_9CHLO</name>
<dbReference type="Gene3D" id="1.10.238.10">
    <property type="entry name" value="EF-hand"/>
    <property type="match status" value="1"/>
</dbReference>
<feature type="region of interest" description="Disordered" evidence="1">
    <location>
        <begin position="1"/>
        <end position="142"/>
    </location>
</feature>
<evidence type="ECO:0000313" key="2">
    <source>
        <dbReference type="EMBL" id="JAC74204.1"/>
    </source>
</evidence>
<dbReference type="EMBL" id="GBEZ01011597">
    <property type="protein sequence ID" value="JAC74204.1"/>
    <property type="molecule type" value="Transcribed_RNA"/>
</dbReference>
<gene>
    <name evidence="2" type="ORF">TSPGSL018_26595</name>
</gene>
<feature type="compositionally biased region" description="Low complexity" evidence="1">
    <location>
        <begin position="55"/>
        <end position="65"/>
    </location>
</feature>
<protein>
    <recommendedName>
        <fullName evidence="3">EF-hand domain-containing protein</fullName>
    </recommendedName>
</protein>
<reference evidence="2" key="1">
    <citation type="submission" date="2014-05" db="EMBL/GenBank/DDBJ databases">
        <title>The transcriptome of the halophilic microalga Tetraselmis sp. GSL018 isolated from the Great Salt Lake, Utah.</title>
        <authorList>
            <person name="Jinkerson R.E."/>
            <person name="D'Adamo S."/>
            <person name="Posewitz M.C."/>
        </authorList>
    </citation>
    <scope>NUCLEOTIDE SEQUENCE</scope>
    <source>
        <strain evidence="2">GSL018</strain>
    </source>
</reference>
<evidence type="ECO:0000256" key="1">
    <source>
        <dbReference type="SAM" id="MobiDB-lite"/>
    </source>
</evidence>
<feature type="compositionally biased region" description="Basic and acidic residues" evidence="1">
    <location>
        <begin position="118"/>
        <end position="129"/>
    </location>
</feature>
<sequence>MTRSGRGQPLPDSGTGERRRLLGVPPLGLSSRRGLQAGDLSPRSEPSPLTGSPFSSPRRSALSTPPSTPPTHRYRSVVERTASPRGGGGSPVRDTVSILRSSLRSASAADADASSDEEPPRLPRRDLDTARATGRWSDRRQPAATRLLAARRPPSELTPEQVCELAMEMGCGTREARALRDLRIGGEEMLDLTEDEMRSRLGLAGEAVAAVQAMQRASEMFDRMARTSMQGKLSELEFRVFLATQGLRATEISGMAESFRELDDFGDGSVSFWDWAKAYKNFSRILSDNGVPDVP</sequence>
<accession>A0A061RTY3</accession>
<feature type="compositionally biased region" description="Low complexity" evidence="1">
    <location>
        <begin position="99"/>
        <end position="112"/>
    </location>
</feature>